<sequence>MAWTEGRESWRARSSQRGQLKVERANCRPGETMEVSAGGPAAPCLTVSHQRGSSRYNTKALMRPTRGVIEATEKDETREDFSTEIKHTEMSLVAGGRSKAGLVQWLSLLVEGSASSVATCVARISLAQALMCQSLRSLQAGWSCSGSFLNIIT</sequence>
<dbReference type="KEGG" id="dpl:KGM_210818"/>
<organism evidence="1 2">
    <name type="scientific">Danaus plexippus plexippus</name>
    <dbReference type="NCBI Taxonomy" id="278856"/>
    <lineage>
        <taxon>Eukaryota</taxon>
        <taxon>Metazoa</taxon>
        <taxon>Ecdysozoa</taxon>
        <taxon>Arthropoda</taxon>
        <taxon>Hexapoda</taxon>
        <taxon>Insecta</taxon>
        <taxon>Pterygota</taxon>
        <taxon>Neoptera</taxon>
        <taxon>Endopterygota</taxon>
        <taxon>Lepidoptera</taxon>
        <taxon>Glossata</taxon>
        <taxon>Ditrysia</taxon>
        <taxon>Papilionoidea</taxon>
        <taxon>Nymphalidae</taxon>
        <taxon>Danainae</taxon>
        <taxon>Danaini</taxon>
        <taxon>Danaina</taxon>
        <taxon>Danaus</taxon>
        <taxon>Danaus</taxon>
    </lineage>
</organism>
<dbReference type="AlphaFoldDB" id="A0A212EI44"/>
<dbReference type="Proteomes" id="UP000007151">
    <property type="component" value="Unassembled WGS sequence"/>
</dbReference>
<name>A0A212EI44_DANPL</name>
<dbReference type="EMBL" id="AGBW02014713">
    <property type="protein sequence ID" value="OWR41147.1"/>
    <property type="molecule type" value="Genomic_DNA"/>
</dbReference>
<evidence type="ECO:0000313" key="2">
    <source>
        <dbReference type="Proteomes" id="UP000007151"/>
    </source>
</evidence>
<reference evidence="1 2" key="1">
    <citation type="journal article" date="2011" name="Cell">
        <title>The monarch butterfly genome yields insights into long-distance migration.</title>
        <authorList>
            <person name="Zhan S."/>
            <person name="Merlin C."/>
            <person name="Boore J.L."/>
            <person name="Reppert S.M."/>
        </authorList>
    </citation>
    <scope>NUCLEOTIDE SEQUENCE [LARGE SCALE GENOMIC DNA]</scope>
    <source>
        <strain evidence="1">F-2</strain>
    </source>
</reference>
<gene>
    <name evidence="1" type="ORF">KGM_210818</name>
</gene>
<dbReference type="InParanoid" id="A0A212EI44"/>
<keyword evidence="2" id="KW-1185">Reference proteome</keyword>
<accession>A0A212EI44</accession>
<evidence type="ECO:0000313" key="1">
    <source>
        <dbReference type="EMBL" id="OWR41147.1"/>
    </source>
</evidence>
<protein>
    <submittedName>
        <fullName evidence="1">Uncharacterized protein</fullName>
    </submittedName>
</protein>
<proteinExistence type="predicted"/>
<comment type="caution">
    <text evidence="1">The sequence shown here is derived from an EMBL/GenBank/DDBJ whole genome shotgun (WGS) entry which is preliminary data.</text>
</comment>